<dbReference type="eggNOG" id="ENOG5033NJE">
    <property type="taxonomic scope" value="Bacteria"/>
</dbReference>
<evidence type="ECO:0000259" key="2">
    <source>
        <dbReference type="Pfam" id="PF07833"/>
    </source>
</evidence>
<protein>
    <recommendedName>
        <fullName evidence="2">Copper amine oxidase-like N-terminal domain-containing protein</fullName>
    </recommendedName>
</protein>
<keyword evidence="4" id="KW-1185">Reference proteome</keyword>
<reference evidence="3 4" key="1">
    <citation type="submission" date="2014-06" db="EMBL/GenBank/DDBJ databases">
        <title>Draft genome sequence of Paenibacillus sp. MSt1.</title>
        <authorList>
            <person name="Aw Y.K."/>
            <person name="Ong K.S."/>
            <person name="Gan H.M."/>
            <person name="Lee S.M."/>
        </authorList>
    </citation>
    <scope>NUCLEOTIDE SEQUENCE [LARGE SCALE GENOMIC DNA]</scope>
    <source>
        <strain evidence="3 4">MSt1</strain>
    </source>
</reference>
<dbReference type="Pfam" id="PF07833">
    <property type="entry name" value="Cu_amine_oxidN1"/>
    <property type="match status" value="1"/>
</dbReference>
<sequence>MKVPRLLTLVLSLSLFGTAGAYASSMWGDFEGFPKVKLMINNAEKPFKDGETPAFVAKGSAVFPVRVLSESLQALVKWDDAAKTVSITKPNVHMFVAKKVNDDYSIKQPFGGVKKGDRLDFAVFAQVDSLTTPISSFKISIHAPNGDQVAVHEKAVNGQKESFWYPWPFNVTFAESGNYVVKFSIKPDERSDYTVVSEKVIASE</sequence>
<dbReference type="AlphaFoldDB" id="A0A081P9E3"/>
<feature type="domain" description="Copper amine oxidase-like N-terminal" evidence="2">
    <location>
        <begin position="51"/>
        <end position="95"/>
    </location>
</feature>
<keyword evidence="1" id="KW-0732">Signal</keyword>
<evidence type="ECO:0000313" key="3">
    <source>
        <dbReference type="EMBL" id="KEQ27316.1"/>
    </source>
</evidence>
<comment type="caution">
    <text evidence="3">The sequence shown here is derived from an EMBL/GenBank/DDBJ whole genome shotgun (WGS) entry which is preliminary data.</text>
</comment>
<evidence type="ECO:0000256" key="1">
    <source>
        <dbReference type="SAM" id="SignalP"/>
    </source>
</evidence>
<dbReference type="InterPro" id="IPR012854">
    <property type="entry name" value="Cu_amine_oxidase-like_N"/>
</dbReference>
<dbReference type="RefSeq" id="WP_036677527.1">
    <property type="nucleotide sequence ID" value="NZ_JNVM01000004.1"/>
</dbReference>
<accession>A0A081P9E3</accession>
<proteinExistence type="predicted"/>
<dbReference type="OrthoDB" id="2677881at2"/>
<feature type="signal peptide" evidence="1">
    <location>
        <begin position="1"/>
        <end position="23"/>
    </location>
</feature>
<feature type="chain" id="PRO_5001761474" description="Copper amine oxidase-like N-terminal domain-containing protein" evidence="1">
    <location>
        <begin position="24"/>
        <end position="204"/>
    </location>
</feature>
<dbReference type="Proteomes" id="UP000028123">
    <property type="component" value="Unassembled WGS sequence"/>
</dbReference>
<organism evidence="3 4">
    <name type="scientific">Paenibacillus tyrfis</name>
    <dbReference type="NCBI Taxonomy" id="1501230"/>
    <lineage>
        <taxon>Bacteria</taxon>
        <taxon>Bacillati</taxon>
        <taxon>Bacillota</taxon>
        <taxon>Bacilli</taxon>
        <taxon>Bacillales</taxon>
        <taxon>Paenibacillaceae</taxon>
        <taxon>Paenibacillus</taxon>
    </lineage>
</organism>
<name>A0A081P9E3_9BACL</name>
<dbReference type="EMBL" id="JNVM01000004">
    <property type="protein sequence ID" value="KEQ27316.1"/>
    <property type="molecule type" value="Genomic_DNA"/>
</dbReference>
<gene>
    <name evidence="3" type="ORF">ET33_25980</name>
</gene>
<evidence type="ECO:0000313" key="4">
    <source>
        <dbReference type="Proteomes" id="UP000028123"/>
    </source>
</evidence>